<sequence>MTSRSTEYESYALLSNDERESFEFEYEGDNSSGAHKQARSARPRSQDRCAALPWVFALLVVVAAADGITLLYMSRIMNTVYADLSTDELEFANPYHGLDALYHSGTIDSSKIDPIQNIPRVVAQIFPGRPKELAPVGEHDLFNKAFGTLSPHEKHLQVSPSVHTIAQFRALDFGMEDCSLVIQLPGNGDRIESKEPFLFHPLSALDVFRLDAPKPLDVRKLSYTTRPPRKEKIATVTPRAGGETPVTRFPCVWGSLHTFEVACSSASDCLVDIWSSQNTTYGIYMYQHQTV</sequence>
<keyword evidence="1" id="KW-1133">Transmembrane helix</keyword>
<evidence type="ECO:0000256" key="1">
    <source>
        <dbReference type="SAM" id="Phobius"/>
    </source>
</evidence>
<dbReference type="Pfam" id="PF09792">
    <property type="entry name" value="But2"/>
    <property type="match status" value="1"/>
</dbReference>
<evidence type="ECO:0000313" key="4">
    <source>
        <dbReference type="Proteomes" id="UP000256964"/>
    </source>
</evidence>
<reference evidence="3 4" key="1">
    <citation type="journal article" date="2018" name="Biotechnol. Biofuels">
        <title>Integrative visual omics of the white-rot fungus Polyporus brumalis exposes the biotechnological potential of its oxidative enzymes for delignifying raw plant biomass.</title>
        <authorList>
            <person name="Miyauchi S."/>
            <person name="Rancon A."/>
            <person name="Drula E."/>
            <person name="Hage H."/>
            <person name="Chaduli D."/>
            <person name="Favel A."/>
            <person name="Grisel S."/>
            <person name="Henrissat B."/>
            <person name="Herpoel-Gimbert I."/>
            <person name="Ruiz-Duenas F.J."/>
            <person name="Chevret D."/>
            <person name="Hainaut M."/>
            <person name="Lin J."/>
            <person name="Wang M."/>
            <person name="Pangilinan J."/>
            <person name="Lipzen A."/>
            <person name="Lesage-Meessen L."/>
            <person name="Navarro D."/>
            <person name="Riley R."/>
            <person name="Grigoriev I.V."/>
            <person name="Zhou S."/>
            <person name="Raouche S."/>
            <person name="Rosso M.N."/>
        </authorList>
    </citation>
    <scope>NUCLEOTIDE SEQUENCE [LARGE SCALE GENOMIC DNA]</scope>
    <source>
        <strain evidence="3 4">BRFM 1820</strain>
    </source>
</reference>
<dbReference type="Proteomes" id="UP000256964">
    <property type="component" value="Unassembled WGS sequence"/>
</dbReference>
<dbReference type="EMBL" id="KZ857432">
    <property type="protein sequence ID" value="RDX45944.1"/>
    <property type="molecule type" value="Genomic_DNA"/>
</dbReference>
<evidence type="ECO:0000313" key="3">
    <source>
        <dbReference type="EMBL" id="RDX45944.1"/>
    </source>
</evidence>
<gene>
    <name evidence="3" type="ORF">OH76DRAFT_1407528</name>
</gene>
<keyword evidence="1" id="KW-0812">Transmembrane</keyword>
<keyword evidence="4" id="KW-1185">Reference proteome</keyword>
<evidence type="ECO:0000259" key="2">
    <source>
        <dbReference type="Pfam" id="PF09792"/>
    </source>
</evidence>
<organism evidence="3 4">
    <name type="scientific">Lentinus brumalis</name>
    <dbReference type="NCBI Taxonomy" id="2498619"/>
    <lineage>
        <taxon>Eukaryota</taxon>
        <taxon>Fungi</taxon>
        <taxon>Dikarya</taxon>
        <taxon>Basidiomycota</taxon>
        <taxon>Agaricomycotina</taxon>
        <taxon>Agaricomycetes</taxon>
        <taxon>Polyporales</taxon>
        <taxon>Polyporaceae</taxon>
        <taxon>Lentinus</taxon>
    </lineage>
</organism>
<accession>A0A371D078</accession>
<feature type="transmembrane region" description="Helical" evidence="1">
    <location>
        <begin position="49"/>
        <end position="73"/>
    </location>
</feature>
<name>A0A371D078_9APHY</name>
<keyword evidence="1" id="KW-0472">Membrane</keyword>
<proteinExistence type="predicted"/>
<dbReference type="InterPro" id="IPR018620">
    <property type="entry name" value="Ubiquitin3-bd_protein_But2_C"/>
</dbReference>
<feature type="domain" description="Ubiquitin 3 binding protein But2 C-terminal" evidence="2">
    <location>
        <begin position="154"/>
        <end position="263"/>
    </location>
</feature>
<protein>
    <recommendedName>
        <fullName evidence="2">Ubiquitin 3 binding protein But2 C-terminal domain-containing protein</fullName>
    </recommendedName>
</protein>
<dbReference type="OrthoDB" id="61113at2759"/>
<dbReference type="AlphaFoldDB" id="A0A371D078"/>